<evidence type="ECO:0000313" key="1">
    <source>
        <dbReference type="EMBL" id="MCU6791545.1"/>
    </source>
</evidence>
<comment type="caution">
    <text evidence="1">The sequence shown here is derived from an EMBL/GenBank/DDBJ whole genome shotgun (WGS) entry which is preliminary data.</text>
</comment>
<name>A0ABT2UAC4_9BACL</name>
<keyword evidence="2" id="KW-1185">Reference proteome</keyword>
<evidence type="ECO:0008006" key="3">
    <source>
        <dbReference type="Google" id="ProtNLM"/>
    </source>
</evidence>
<feature type="non-terminal residue" evidence="1">
    <location>
        <position position="280"/>
    </location>
</feature>
<accession>A0ABT2UAC4</accession>
<gene>
    <name evidence="1" type="ORF">OB236_05295</name>
</gene>
<proteinExistence type="predicted"/>
<protein>
    <recommendedName>
        <fullName evidence="3">YD repeat-containing protein</fullName>
    </recommendedName>
</protein>
<dbReference type="EMBL" id="JAOQIO010000008">
    <property type="protein sequence ID" value="MCU6791545.1"/>
    <property type="molecule type" value="Genomic_DNA"/>
</dbReference>
<evidence type="ECO:0000313" key="2">
    <source>
        <dbReference type="Proteomes" id="UP001652445"/>
    </source>
</evidence>
<dbReference type="RefSeq" id="WP_262683083.1">
    <property type="nucleotide sequence ID" value="NZ_JAOQIO010000008.1"/>
</dbReference>
<organism evidence="1 2">
    <name type="scientific">Paenibacillus baimaensis</name>
    <dbReference type="NCBI Taxonomy" id="2982185"/>
    <lineage>
        <taxon>Bacteria</taxon>
        <taxon>Bacillati</taxon>
        <taxon>Bacillota</taxon>
        <taxon>Bacilli</taxon>
        <taxon>Bacillales</taxon>
        <taxon>Paenibacillaceae</taxon>
        <taxon>Paenibacillus</taxon>
    </lineage>
</organism>
<dbReference type="Proteomes" id="UP001652445">
    <property type="component" value="Unassembled WGS sequence"/>
</dbReference>
<sequence>MHWKWRKRALTLAVSTVLLSLIPFGGIAASPLLEPLESPFYHSIVPNSITNSQTSDYSTNPSDPTTTLNRVNGCYIYDSIGRLNNIAFTSGNGVSYQYDNNGNMISKRILSRTFSSGNHLPVITPIARTVNTGKSIAASSLFTACDPDGDAFQYYQFWDTNLSGGGHFEFINGTTNRLGAAGNAEGYYQVPAAELENVRYVGGSSNGSETIGIWVFDSGSTYSYATVTVTTVSNHLPVITPIARTVKMGESIAASSLFTAYDPDGDAFQYYQFWDTNLSG</sequence>
<reference evidence="1 2" key="1">
    <citation type="submission" date="2022-09" db="EMBL/GenBank/DDBJ databases">
        <authorList>
            <person name="Han X.L."/>
            <person name="Wang Q."/>
            <person name="Lu T."/>
        </authorList>
    </citation>
    <scope>NUCLEOTIDE SEQUENCE [LARGE SCALE GENOMIC DNA]</scope>
    <source>
        <strain evidence="1 2">WQ 127069</strain>
    </source>
</reference>